<gene>
    <name evidence="3" type="ORF">GPICK_13320</name>
</gene>
<dbReference type="HOGENOM" id="CLU_076833_0_0_7"/>
<dbReference type="STRING" id="345632.GPICK_13320"/>
<evidence type="ECO:0000313" key="4">
    <source>
        <dbReference type="Proteomes" id="UP000057609"/>
    </source>
</evidence>
<dbReference type="AlphaFoldDB" id="A0A0B5BGC1"/>
<name>A0A0B5BGC1_9BACT</name>
<proteinExistence type="predicted"/>
<dbReference type="OrthoDB" id="12425at2"/>
<sequence length="255" mass="26149">MKARLTLAVAGVTLMAATVASAASIVGSKHDMSATTTTAGETTQICIFCHTPHNPVAQIPLWNRTGQNANTVFKLYTSSSTLDMYNAVSAGFKPSGFTTNSISLFCMSCHDGSPLGGGVHNHPSDAQGAFAADKRNSRGGGSGTYTGDVISGTAADLRTKFGTDLTKSHPVNIPYNAALDANKAFYAASGALINGGGTLTNGLPLFKATFGATTLLSVECSSCHAVHGSKAMSGSTNFLRTTMAGSKLCLGCHNK</sequence>
<keyword evidence="1" id="KW-0732">Signal</keyword>
<dbReference type="InterPro" id="IPR036280">
    <property type="entry name" value="Multihaem_cyt_sf"/>
</dbReference>
<dbReference type="EMBL" id="CP009788">
    <property type="protein sequence ID" value="AJE04204.1"/>
    <property type="molecule type" value="Genomic_DNA"/>
</dbReference>
<protein>
    <recommendedName>
        <fullName evidence="2">Doubled CXXCH motif domain-containing protein</fullName>
    </recommendedName>
</protein>
<dbReference type="KEGG" id="gpi:GPICK_13320"/>
<reference evidence="3 4" key="1">
    <citation type="journal article" date="2015" name="Genome Announc.">
        <title>Complete Genome of Geobacter pickeringii G13T, a Metal-Reducing Isolate from Sedimentary Kaolin Deposits.</title>
        <authorList>
            <person name="Badalamenti J.P."/>
            <person name="Bond D.R."/>
        </authorList>
    </citation>
    <scope>NUCLEOTIDE SEQUENCE [LARGE SCALE GENOMIC DNA]</scope>
    <source>
        <strain evidence="3 4">G13</strain>
    </source>
</reference>
<evidence type="ECO:0000256" key="1">
    <source>
        <dbReference type="SAM" id="SignalP"/>
    </source>
</evidence>
<dbReference type="InterPro" id="IPR010177">
    <property type="entry name" value="Paired_CXXCH_1"/>
</dbReference>
<accession>A0A0B5BGC1</accession>
<feature type="chain" id="PRO_5002113696" description="Doubled CXXCH motif domain-containing protein" evidence="1">
    <location>
        <begin position="23"/>
        <end position="255"/>
    </location>
</feature>
<organism evidence="3 4">
    <name type="scientific">Geobacter pickeringii</name>
    <dbReference type="NCBI Taxonomy" id="345632"/>
    <lineage>
        <taxon>Bacteria</taxon>
        <taxon>Pseudomonadati</taxon>
        <taxon>Thermodesulfobacteriota</taxon>
        <taxon>Desulfuromonadia</taxon>
        <taxon>Geobacterales</taxon>
        <taxon>Geobacteraceae</taxon>
        <taxon>Geobacter</taxon>
    </lineage>
</organism>
<dbReference type="RefSeq" id="WP_039743991.1">
    <property type="nucleotide sequence ID" value="NZ_CP009788.1"/>
</dbReference>
<dbReference type="Pfam" id="PF09699">
    <property type="entry name" value="Paired_CXXCH_1"/>
    <property type="match status" value="1"/>
</dbReference>
<dbReference type="Proteomes" id="UP000057609">
    <property type="component" value="Chromosome"/>
</dbReference>
<feature type="domain" description="Doubled CXXCH motif" evidence="2">
    <location>
        <begin position="219"/>
        <end position="255"/>
    </location>
</feature>
<evidence type="ECO:0000313" key="3">
    <source>
        <dbReference type="EMBL" id="AJE04204.1"/>
    </source>
</evidence>
<dbReference type="SUPFAM" id="SSF48695">
    <property type="entry name" value="Multiheme cytochromes"/>
    <property type="match status" value="1"/>
</dbReference>
<feature type="signal peptide" evidence="1">
    <location>
        <begin position="1"/>
        <end position="22"/>
    </location>
</feature>
<evidence type="ECO:0000259" key="2">
    <source>
        <dbReference type="Pfam" id="PF09699"/>
    </source>
</evidence>
<keyword evidence="4" id="KW-1185">Reference proteome</keyword>